<feature type="transmembrane region" description="Helical" evidence="1">
    <location>
        <begin position="128"/>
        <end position="150"/>
    </location>
</feature>
<protein>
    <submittedName>
        <fullName evidence="2">Uncharacterized protein</fullName>
    </submittedName>
</protein>
<evidence type="ECO:0000313" key="2">
    <source>
        <dbReference type="EMBL" id="OGZ23331.1"/>
    </source>
</evidence>
<keyword evidence="1" id="KW-0472">Membrane</keyword>
<feature type="transmembrane region" description="Helical" evidence="1">
    <location>
        <begin position="49"/>
        <end position="72"/>
    </location>
</feature>
<evidence type="ECO:0000256" key="1">
    <source>
        <dbReference type="SAM" id="Phobius"/>
    </source>
</evidence>
<gene>
    <name evidence="2" type="ORF">A3A08_02380</name>
</gene>
<keyword evidence="1" id="KW-1133">Transmembrane helix</keyword>
<accession>A0A1G2EDD7</accession>
<organism evidence="2 3">
    <name type="scientific">Candidatus Nealsonbacteria bacterium RIFCSPLOWO2_01_FULL_41_9</name>
    <dbReference type="NCBI Taxonomy" id="1801671"/>
    <lineage>
        <taxon>Bacteria</taxon>
        <taxon>Candidatus Nealsoniibacteriota</taxon>
    </lineage>
</organism>
<dbReference type="Proteomes" id="UP000176406">
    <property type="component" value="Unassembled WGS sequence"/>
</dbReference>
<evidence type="ECO:0000313" key="3">
    <source>
        <dbReference type="Proteomes" id="UP000176406"/>
    </source>
</evidence>
<name>A0A1G2EDD7_9BACT</name>
<dbReference type="AlphaFoldDB" id="A0A1G2EDD7"/>
<feature type="transmembrane region" description="Helical" evidence="1">
    <location>
        <begin position="97"/>
        <end position="116"/>
    </location>
</feature>
<sequence length="156" mass="17860">MIPLLFLENYAPVLKGIHGGLGIISLFALAFGVYLIIRRAKIDWSSGLKASLAGIWAYILTFILGLLIYPVFRIKVRAEYFDLKLPWLTGLFEIKEYVTAIGFFVALVLLGYYYFFRIGEAEKPIKQSFINLLFILFLITLFSAFTGYLLSFYKTI</sequence>
<feature type="transmembrane region" description="Helical" evidence="1">
    <location>
        <begin position="16"/>
        <end position="37"/>
    </location>
</feature>
<dbReference type="EMBL" id="MHMG01000019">
    <property type="protein sequence ID" value="OGZ23331.1"/>
    <property type="molecule type" value="Genomic_DNA"/>
</dbReference>
<proteinExistence type="predicted"/>
<keyword evidence="1" id="KW-0812">Transmembrane</keyword>
<reference evidence="2 3" key="1">
    <citation type="journal article" date="2016" name="Nat. Commun.">
        <title>Thousands of microbial genomes shed light on interconnected biogeochemical processes in an aquifer system.</title>
        <authorList>
            <person name="Anantharaman K."/>
            <person name="Brown C.T."/>
            <person name="Hug L.A."/>
            <person name="Sharon I."/>
            <person name="Castelle C.J."/>
            <person name="Probst A.J."/>
            <person name="Thomas B.C."/>
            <person name="Singh A."/>
            <person name="Wilkins M.J."/>
            <person name="Karaoz U."/>
            <person name="Brodie E.L."/>
            <person name="Williams K.H."/>
            <person name="Hubbard S.S."/>
            <person name="Banfield J.F."/>
        </authorList>
    </citation>
    <scope>NUCLEOTIDE SEQUENCE [LARGE SCALE GENOMIC DNA]</scope>
</reference>
<comment type="caution">
    <text evidence="2">The sequence shown here is derived from an EMBL/GenBank/DDBJ whole genome shotgun (WGS) entry which is preliminary data.</text>
</comment>